<evidence type="ECO:0000313" key="2">
    <source>
        <dbReference type="Proteomes" id="UP000636800"/>
    </source>
</evidence>
<reference evidence="1 2" key="1">
    <citation type="journal article" date="2020" name="Nat. Food">
        <title>A phased Vanilla planifolia genome enables genetic improvement of flavour and production.</title>
        <authorList>
            <person name="Hasing T."/>
            <person name="Tang H."/>
            <person name="Brym M."/>
            <person name="Khazi F."/>
            <person name="Huang T."/>
            <person name="Chambers A.H."/>
        </authorList>
    </citation>
    <scope>NUCLEOTIDE SEQUENCE [LARGE SCALE GENOMIC DNA]</scope>
    <source>
        <tissue evidence="1">Leaf</tissue>
    </source>
</reference>
<dbReference type="Proteomes" id="UP000636800">
    <property type="component" value="Unassembled WGS sequence"/>
</dbReference>
<gene>
    <name evidence="1" type="ORF">HPP92_017335</name>
</gene>
<dbReference type="EMBL" id="JADCNL010000008">
    <property type="protein sequence ID" value="KAG0470635.1"/>
    <property type="molecule type" value="Genomic_DNA"/>
</dbReference>
<protein>
    <submittedName>
        <fullName evidence="1">Uncharacterized protein</fullName>
    </submittedName>
</protein>
<dbReference type="OrthoDB" id="40902at2759"/>
<keyword evidence="2" id="KW-1185">Reference proteome</keyword>
<sequence>MGYSPLLLLLLQRWRFSLKPRLGPRGTGQERLVARTNGTNRIWSSCPVLSLRFAMVISCNKIYAAFGQRIESYGQLFPTPDDGPGRMQRIRKTT</sequence>
<evidence type="ECO:0000313" key="1">
    <source>
        <dbReference type="EMBL" id="KAG0470635.1"/>
    </source>
</evidence>
<comment type="caution">
    <text evidence="1">The sequence shown here is derived from an EMBL/GenBank/DDBJ whole genome shotgun (WGS) entry which is preliminary data.</text>
</comment>
<name>A0A835US51_VANPL</name>
<accession>A0A835US51</accession>
<dbReference type="AlphaFoldDB" id="A0A835US51"/>
<organism evidence="1 2">
    <name type="scientific">Vanilla planifolia</name>
    <name type="common">Vanilla</name>
    <dbReference type="NCBI Taxonomy" id="51239"/>
    <lineage>
        <taxon>Eukaryota</taxon>
        <taxon>Viridiplantae</taxon>
        <taxon>Streptophyta</taxon>
        <taxon>Embryophyta</taxon>
        <taxon>Tracheophyta</taxon>
        <taxon>Spermatophyta</taxon>
        <taxon>Magnoliopsida</taxon>
        <taxon>Liliopsida</taxon>
        <taxon>Asparagales</taxon>
        <taxon>Orchidaceae</taxon>
        <taxon>Vanilloideae</taxon>
        <taxon>Vanilleae</taxon>
        <taxon>Vanilla</taxon>
    </lineage>
</organism>
<proteinExistence type="predicted"/>